<dbReference type="GO" id="GO:0005886">
    <property type="term" value="C:plasma membrane"/>
    <property type="evidence" value="ECO:0007669"/>
    <property type="project" value="TreeGrafter"/>
</dbReference>
<dbReference type="InterPro" id="IPR000160">
    <property type="entry name" value="GGDEF_dom"/>
</dbReference>
<evidence type="ECO:0000313" key="3">
    <source>
        <dbReference type="EMBL" id="PWN03933.1"/>
    </source>
</evidence>
<dbReference type="PANTHER" id="PTHR45138:SF9">
    <property type="entry name" value="DIGUANYLATE CYCLASE DGCM-RELATED"/>
    <property type="match status" value="1"/>
</dbReference>
<feature type="transmembrane region" description="Helical" evidence="1">
    <location>
        <begin position="58"/>
        <end position="74"/>
    </location>
</feature>
<dbReference type="Proteomes" id="UP000245507">
    <property type="component" value="Unassembled WGS sequence"/>
</dbReference>
<proteinExistence type="predicted"/>
<reference evidence="3 4" key="1">
    <citation type="submission" date="2018-05" db="EMBL/GenBank/DDBJ databases">
        <title>Nocardioides silvaticus genome.</title>
        <authorList>
            <person name="Li C."/>
            <person name="Wang G."/>
        </authorList>
    </citation>
    <scope>NUCLEOTIDE SEQUENCE [LARGE SCALE GENOMIC DNA]</scope>
    <source>
        <strain evidence="3 4">CCTCC AB 2018079</strain>
    </source>
</reference>
<dbReference type="GO" id="GO:0043709">
    <property type="term" value="P:cell adhesion involved in single-species biofilm formation"/>
    <property type="evidence" value="ECO:0007669"/>
    <property type="project" value="TreeGrafter"/>
</dbReference>
<dbReference type="CDD" id="cd01949">
    <property type="entry name" value="GGDEF"/>
    <property type="match status" value="1"/>
</dbReference>
<gene>
    <name evidence="3" type="ORF">DJ010_07735</name>
</gene>
<feature type="transmembrane region" description="Helical" evidence="1">
    <location>
        <begin position="95"/>
        <end position="119"/>
    </location>
</feature>
<evidence type="ECO:0000313" key="4">
    <source>
        <dbReference type="Proteomes" id="UP000245507"/>
    </source>
</evidence>
<dbReference type="SMART" id="SM00267">
    <property type="entry name" value="GGDEF"/>
    <property type="match status" value="1"/>
</dbReference>
<feature type="transmembrane region" description="Helical" evidence="1">
    <location>
        <begin position="217"/>
        <end position="245"/>
    </location>
</feature>
<feature type="transmembrane region" description="Helical" evidence="1">
    <location>
        <begin position="131"/>
        <end position="153"/>
    </location>
</feature>
<dbReference type="Gene3D" id="3.30.70.270">
    <property type="match status" value="1"/>
</dbReference>
<keyword evidence="4" id="KW-1185">Reference proteome</keyword>
<dbReference type="PROSITE" id="PS50887">
    <property type="entry name" value="GGDEF"/>
    <property type="match status" value="1"/>
</dbReference>
<dbReference type="InterPro" id="IPR050469">
    <property type="entry name" value="Diguanylate_Cyclase"/>
</dbReference>
<keyword evidence="1" id="KW-0812">Transmembrane</keyword>
<feature type="domain" description="GGDEF" evidence="2">
    <location>
        <begin position="288"/>
        <end position="419"/>
    </location>
</feature>
<dbReference type="NCBIfam" id="TIGR00254">
    <property type="entry name" value="GGDEF"/>
    <property type="match status" value="1"/>
</dbReference>
<dbReference type="PANTHER" id="PTHR45138">
    <property type="entry name" value="REGULATORY COMPONENTS OF SENSORY TRANSDUCTION SYSTEM"/>
    <property type="match status" value="1"/>
</dbReference>
<dbReference type="GO" id="GO:1902201">
    <property type="term" value="P:negative regulation of bacterial-type flagellum-dependent cell motility"/>
    <property type="evidence" value="ECO:0007669"/>
    <property type="project" value="TreeGrafter"/>
</dbReference>
<evidence type="ECO:0000256" key="1">
    <source>
        <dbReference type="SAM" id="Phobius"/>
    </source>
</evidence>
<dbReference type="InterPro" id="IPR043128">
    <property type="entry name" value="Rev_trsase/Diguanyl_cyclase"/>
</dbReference>
<feature type="transmembrane region" description="Helical" evidence="1">
    <location>
        <begin position="25"/>
        <end position="46"/>
    </location>
</feature>
<dbReference type="FunFam" id="3.30.70.270:FF:000001">
    <property type="entry name" value="Diguanylate cyclase domain protein"/>
    <property type="match status" value="1"/>
</dbReference>
<feature type="transmembrane region" description="Helical" evidence="1">
    <location>
        <begin position="165"/>
        <end position="186"/>
    </location>
</feature>
<keyword evidence="1" id="KW-0472">Membrane</keyword>
<dbReference type="SUPFAM" id="SSF55073">
    <property type="entry name" value="Nucleotide cyclase"/>
    <property type="match status" value="1"/>
</dbReference>
<protein>
    <recommendedName>
        <fullName evidence="2">GGDEF domain-containing protein</fullName>
    </recommendedName>
</protein>
<evidence type="ECO:0000259" key="2">
    <source>
        <dbReference type="PROSITE" id="PS50887"/>
    </source>
</evidence>
<comment type="caution">
    <text evidence="3">The sequence shown here is derived from an EMBL/GenBank/DDBJ whole genome shotgun (WGS) entry which is preliminary data.</text>
</comment>
<organism evidence="3 4">
    <name type="scientific">Nocardioides silvaticus</name>
    <dbReference type="NCBI Taxonomy" id="2201891"/>
    <lineage>
        <taxon>Bacteria</taxon>
        <taxon>Bacillati</taxon>
        <taxon>Actinomycetota</taxon>
        <taxon>Actinomycetes</taxon>
        <taxon>Propionibacteriales</taxon>
        <taxon>Nocardioidaceae</taxon>
        <taxon>Nocardioides</taxon>
    </lineage>
</organism>
<dbReference type="GO" id="GO:0052621">
    <property type="term" value="F:diguanylate cyclase activity"/>
    <property type="evidence" value="ECO:0007669"/>
    <property type="project" value="TreeGrafter"/>
</dbReference>
<dbReference type="EMBL" id="QGDD01000002">
    <property type="protein sequence ID" value="PWN03933.1"/>
    <property type="molecule type" value="Genomic_DNA"/>
</dbReference>
<dbReference type="AlphaFoldDB" id="A0A316TH88"/>
<dbReference type="InterPro" id="IPR029787">
    <property type="entry name" value="Nucleotide_cyclase"/>
</dbReference>
<dbReference type="Pfam" id="PF00990">
    <property type="entry name" value="GGDEF"/>
    <property type="match status" value="1"/>
</dbReference>
<accession>A0A316TH88</accession>
<name>A0A316TH88_9ACTN</name>
<keyword evidence="1" id="KW-1133">Transmembrane helix</keyword>
<sequence length="425" mass="45540">MVVVDRVGARPRRRVGNWAFLRTPWACRVWIGGALGLALVGPVVLADLGRERTAMPEALTGLVLIGLSVLNVEIGRMLEGGVSRGQRPHKGLTAWALASALLLPTWWLLPVVAVTYAHGWWRGMRVTPWKWIGSAAYVVIAGLVAAITARAVLGAEPNLMVGDGRLGVVAVLAAVAAFLVTTTVLFHGSAYLNHRADEVWLRRTLASPSFYLTETGVLLVGGLSAAIWTGGGWFVALLAPVYLLTQRAALHEPLRERAEHDDKTGALRFESWRRLATARAERCVRQDQPWSVLFGDIDHFRDYNETWGHLVGDAALVAVADAIATELRDGDLLGRFGGEEFCVFLPGVSVVEAAAVAERIRARVASAPVPTGDPVTISIGGAAVPPGAAPELVSVLTTADRALYRAKRDGRDRSTVSLVEAVDAA</sequence>